<evidence type="ECO:0000313" key="1">
    <source>
        <dbReference type="EMBL" id="GIH39878.1"/>
    </source>
</evidence>
<evidence type="ECO:0008006" key="3">
    <source>
        <dbReference type="Google" id="ProtNLM"/>
    </source>
</evidence>
<keyword evidence="2" id="KW-1185">Reference proteome</keyword>
<evidence type="ECO:0000313" key="2">
    <source>
        <dbReference type="Proteomes" id="UP000603904"/>
    </source>
</evidence>
<dbReference type="Proteomes" id="UP000603904">
    <property type="component" value="Unassembled WGS sequence"/>
</dbReference>
<reference evidence="1 2" key="1">
    <citation type="submission" date="2021-01" db="EMBL/GenBank/DDBJ databases">
        <title>Whole genome shotgun sequence of Microbispora corallina NBRC 16416.</title>
        <authorList>
            <person name="Komaki H."/>
            <person name="Tamura T."/>
        </authorList>
    </citation>
    <scope>NUCLEOTIDE SEQUENCE [LARGE SCALE GENOMIC DNA]</scope>
    <source>
        <strain evidence="1 2">NBRC 16416</strain>
    </source>
</reference>
<comment type="caution">
    <text evidence="1">The sequence shown here is derived from an EMBL/GenBank/DDBJ whole genome shotgun (WGS) entry which is preliminary data.</text>
</comment>
<organism evidence="1 2">
    <name type="scientific">Microbispora corallina</name>
    <dbReference type="NCBI Taxonomy" id="83302"/>
    <lineage>
        <taxon>Bacteria</taxon>
        <taxon>Bacillati</taxon>
        <taxon>Actinomycetota</taxon>
        <taxon>Actinomycetes</taxon>
        <taxon>Streptosporangiales</taxon>
        <taxon>Streptosporangiaceae</taxon>
        <taxon>Microbispora</taxon>
    </lineage>
</organism>
<gene>
    <name evidence="1" type="ORF">Mco01_28780</name>
</gene>
<proteinExistence type="predicted"/>
<dbReference type="EMBL" id="BOOC01000011">
    <property type="protein sequence ID" value="GIH39878.1"/>
    <property type="molecule type" value="Genomic_DNA"/>
</dbReference>
<accession>A0ABQ4FYL3</accession>
<sequence length="70" mass="7491">MFFGCWAALVAAGAGFPDESPNAWRIAPPNASTPRTTMTHVFGPRLYCGWCPPDRYACDGGPYGCCCGGW</sequence>
<name>A0ABQ4FYL3_9ACTN</name>
<protein>
    <recommendedName>
        <fullName evidence="3">Secreted protein</fullName>
    </recommendedName>
</protein>